<organism evidence="1 2">
    <name type="scientific">Candidatus Methylumidiphilus alinenensis</name>
    <dbReference type="NCBI Taxonomy" id="2202197"/>
    <lineage>
        <taxon>Bacteria</taxon>
        <taxon>Pseudomonadati</taxon>
        <taxon>Pseudomonadota</taxon>
        <taxon>Gammaproteobacteria</taxon>
        <taxon>Methylococcales</taxon>
        <taxon>Candidatus Methylumidiphilus</taxon>
    </lineage>
</organism>
<dbReference type="EMBL" id="QJPH01000260">
    <property type="protein sequence ID" value="PZN81659.1"/>
    <property type="molecule type" value="Genomic_DNA"/>
</dbReference>
<accession>A0A2W4RIU4</accession>
<sequence>MLVREYRTFYYLDGRIVRETLLMETPFEQMVRAFDGCMRKTDGLLTGLFKAPEQAQDCARRIDDLYGKDVQVNGNQLSMAL</sequence>
<name>A0A2W4RIU4_9GAMM</name>
<comment type="caution">
    <text evidence="1">The sequence shown here is derived from an EMBL/GenBank/DDBJ whole genome shotgun (WGS) entry which is preliminary data.</text>
</comment>
<dbReference type="AlphaFoldDB" id="A0A2W4RIU4"/>
<evidence type="ECO:0000313" key="1">
    <source>
        <dbReference type="EMBL" id="PZN81659.1"/>
    </source>
</evidence>
<evidence type="ECO:0000313" key="2">
    <source>
        <dbReference type="Proteomes" id="UP000249396"/>
    </source>
</evidence>
<dbReference type="Proteomes" id="UP000249396">
    <property type="component" value="Unassembled WGS sequence"/>
</dbReference>
<gene>
    <name evidence="1" type="ORF">DM484_07945</name>
</gene>
<proteinExistence type="predicted"/>
<reference evidence="1 2" key="1">
    <citation type="journal article" date="2018" name="Aquat. Microb. Ecol.">
        <title>Gammaproteobacterial methanotrophs dominate.</title>
        <authorList>
            <person name="Rissanen A.J."/>
            <person name="Saarenheimo J."/>
            <person name="Tiirola M."/>
            <person name="Peura S."/>
            <person name="Aalto S.L."/>
            <person name="Karvinen A."/>
            <person name="Nykanen H."/>
        </authorList>
    </citation>
    <scope>NUCLEOTIDE SEQUENCE [LARGE SCALE GENOMIC DNA]</scope>
    <source>
        <strain evidence="1">AMbin10</strain>
    </source>
</reference>
<protein>
    <submittedName>
        <fullName evidence="1">Uncharacterized protein</fullName>
    </submittedName>
</protein>